<evidence type="ECO:0000256" key="21">
    <source>
        <dbReference type="ARBA" id="ARBA00048800"/>
    </source>
</evidence>
<evidence type="ECO:0000256" key="16">
    <source>
        <dbReference type="ARBA" id="ARBA00047653"/>
    </source>
</evidence>
<evidence type="ECO:0000256" key="29">
    <source>
        <dbReference type="ARBA" id="ARBA00053019"/>
    </source>
</evidence>
<keyword evidence="10" id="KW-1015">Disulfide bond</keyword>
<evidence type="ECO:0000256" key="28">
    <source>
        <dbReference type="ARBA" id="ARBA00052473"/>
    </source>
</evidence>
<evidence type="ECO:0000256" key="8">
    <source>
        <dbReference type="ARBA" id="ARBA00022963"/>
    </source>
</evidence>
<comment type="catalytic activity">
    <reaction evidence="24">
        <text>13-(9Z-octadecenoyloxy)-octadecanoate + H2O = 13-hydroxy-octadecanoate + (9Z)-octadecenoate + H(+)</text>
        <dbReference type="Rhea" id="RHEA:52064"/>
        <dbReference type="ChEBI" id="CHEBI:15377"/>
        <dbReference type="ChEBI" id="CHEBI:15378"/>
        <dbReference type="ChEBI" id="CHEBI:30823"/>
        <dbReference type="ChEBI" id="CHEBI:136303"/>
        <dbReference type="ChEBI" id="CHEBI:136304"/>
    </reaction>
    <physiologicalReaction direction="left-to-right" evidence="24">
        <dbReference type="Rhea" id="RHEA:52065"/>
    </physiologicalReaction>
</comment>
<feature type="chain" id="PRO_5017102158" description="Carboxylic ester hydrolase" evidence="31">
    <location>
        <begin position="21"/>
        <end position="537"/>
    </location>
</feature>
<evidence type="ECO:0000256" key="18">
    <source>
        <dbReference type="ARBA" id="ARBA00048386"/>
    </source>
</evidence>
<dbReference type="FunFam" id="3.40.50.1820:FF:000100">
    <property type="entry name" value="Carboxylic ester hydrolase"/>
    <property type="match status" value="1"/>
</dbReference>
<comment type="catalytic activity">
    <reaction evidence="12">
        <text>a triacylglycerol + H2O = a diacylglycerol + a fatty acid + H(+)</text>
        <dbReference type="Rhea" id="RHEA:12044"/>
        <dbReference type="ChEBI" id="CHEBI:15377"/>
        <dbReference type="ChEBI" id="CHEBI:15378"/>
        <dbReference type="ChEBI" id="CHEBI:17855"/>
        <dbReference type="ChEBI" id="CHEBI:18035"/>
        <dbReference type="ChEBI" id="CHEBI:28868"/>
        <dbReference type="EC" id="3.1.1.3"/>
    </reaction>
    <physiologicalReaction direction="left-to-right" evidence="12">
        <dbReference type="Rhea" id="RHEA:12045"/>
    </physiologicalReaction>
</comment>
<proteinExistence type="inferred from homology"/>
<comment type="subcellular location">
    <subcellularLocation>
        <location evidence="2">Secreted</location>
    </subcellularLocation>
</comment>
<dbReference type="GO" id="GO:0016042">
    <property type="term" value="P:lipid catabolic process"/>
    <property type="evidence" value="ECO:0007669"/>
    <property type="project" value="UniProtKB-KW"/>
</dbReference>
<feature type="signal peptide" evidence="31">
    <location>
        <begin position="1"/>
        <end position="20"/>
    </location>
</feature>
<comment type="catalytic activity">
    <reaction evidence="23">
        <text>1,2,3-trioctanoylglycerol + H2O = dioctanoylglycerol + octanoate + H(+)</text>
        <dbReference type="Rhea" id="RHEA:47864"/>
        <dbReference type="ChEBI" id="CHEBI:15377"/>
        <dbReference type="ChEBI" id="CHEBI:15378"/>
        <dbReference type="ChEBI" id="CHEBI:25646"/>
        <dbReference type="ChEBI" id="CHEBI:76978"/>
        <dbReference type="ChEBI" id="CHEBI:88066"/>
    </reaction>
    <physiologicalReaction direction="left-to-right" evidence="23">
        <dbReference type="Rhea" id="RHEA:47865"/>
    </physiologicalReaction>
</comment>
<comment type="catalytic activity">
    <reaction evidence="17">
        <text>9-hexadecanoyloxy-octadecanoate + H2O = 9-hydroxy-octadecanoate + hexadecanoate + H(+)</text>
        <dbReference type="Rhea" id="RHEA:52052"/>
        <dbReference type="ChEBI" id="CHEBI:7896"/>
        <dbReference type="ChEBI" id="CHEBI:15377"/>
        <dbReference type="ChEBI" id="CHEBI:15378"/>
        <dbReference type="ChEBI" id="CHEBI:83670"/>
        <dbReference type="ChEBI" id="CHEBI:136286"/>
    </reaction>
    <physiologicalReaction direction="left-to-right" evidence="17">
        <dbReference type="Rhea" id="RHEA:52053"/>
    </physiologicalReaction>
</comment>
<dbReference type="AlphaFoldDB" id="A0A3B4UAW1"/>
<dbReference type="CDD" id="cd00312">
    <property type="entry name" value="Esterase_lipase"/>
    <property type="match status" value="1"/>
</dbReference>
<comment type="catalytic activity">
    <reaction evidence="20">
        <text>12-(9Z-octadecenoyloxy)-octadecanoate + H2O = 12-hydroxyoctadecanoate + (9Z)-octadecenoate + H(+)</text>
        <dbReference type="Rhea" id="RHEA:52060"/>
        <dbReference type="ChEBI" id="CHEBI:15377"/>
        <dbReference type="ChEBI" id="CHEBI:15378"/>
        <dbReference type="ChEBI" id="CHEBI:30823"/>
        <dbReference type="ChEBI" id="CHEBI:84201"/>
        <dbReference type="ChEBI" id="CHEBI:136302"/>
    </reaction>
    <physiologicalReaction direction="left-to-right" evidence="20">
        <dbReference type="Rhea" id="RHEA:52061"/>
    </physiologicalReaction>
</comment>
<evidence type="ECO:0000256" key="7">
    <source>
        <dbReference type="ARBA" id="ARBA00022801"/>
    </source>
</evidence>
<evidence type="ECO:0000256" key="13">
    <source>
        <dbReference type="ARBA" id="ARBA00033629"/>
    </source>
</evidence>
<evidence type="ECO:0000256" key="4">
    <source>
        <dbReference type="ARBA" id="ARBA00022487"/>
    </source>
</evidence>
<evidence type="ECO:0000313" key="34">
    <source>
        <dbReference type="Proteomes" id="UP000261420"/>
    </source>
</evidence>
<dbReference type="EC" id="3.1.1.-" evidence="31"/>
<keyword evidence="4" id="KW-0719">Serine esterase</keyword>
<protein>
    <recommendedName>
        <fullName evidence="31">Carboxylic ester hydrolase</fullName>
        <ecNumber evidence="31">3.1.1.-</ecNumber>
    </recommendedName>
</protein>
<accession>A0A3B4UAW1</accession>
<dbReference type="InterPro" id="IPR051093">
    <property type="entry name" value="Neuroligin/BSAL"/>
</dbReference>
<dbReference type="GO" id="GO:0008126">
    <property type="term" value="F:acetylesterase activity"/>
    <property type="evidence" value="ECO:0007669"/>
    <property type="project" value="UniProtKB-EC"/>
</dbReference>
<comment type="catalytic activity">
    <reaction evidence="13">
        <text>a butanoate ester + H2O = an aliphatic alcohol + butanoate + H(+)</text>
        <dbReference type="Rhea" id="RHEA:47348"/>
        <dbReference type="ChEBI" id="CHEBI:2571"/>
        <dbReference type="ChEBI" id="CHEBI:15377"/>
        <dbReference type="ChEBI" id="CHEBI:15378"/>
        <dbReference type="ChEBI" id="CHEBI:17968"/>
        <dbReference type="ChEBI" id="CHEBI:50477"/>
    </reaction>
    <physiologicalReaction direction="left-to-right" evidence="13">
        <dbReference type="Rhea" id="RHEA:47349"/>
    </physiologicalReaction>
</comment>
<evidence type="ECO:0000256" key="30">
    <source>
        <dbReference type="ARBA" id="ARBA00064516"/>
    </source>
</evidence>
<comment type="similarity">
    <text evidence="3 31">Belongs to the type-B carboxylesterase/lipase family.</text>
</comment>
<evidence type="ECO:0000313" key="33">
    <source>
        <dbReference type="Ensembl" id="ENSSDUP00000015801.1"/>
    </source>
</evidence>
<name>A0A3B4UAW1_SERDU</name>
<dbReference type="GO" id="GO:0005576">
    <property type="term" value="C:extracellular region"/>
    <property type="evidence" value="ECO:0007669"/>
    <property type="project" value="UniProtKB-SubCell"/>
</dbReference>
<dbReference type="InterPro" id="IPR019826">
    <property type="entry name" value="Carboxylesterase_B_AS"/>
</dbReference>
<comment type="catalytic activity">
    <reaction evidence="1">
        <text>9-(9Z-hexadecenoyloxy)-octadecanoate + H2O = (9Z)-hexadecenoate + 9-hydroxy-octadecanoate + H(+)</text>
        <dbReference type="Rhea" id="RHEA:52068"/>
        <dbReference type="ChEBI" id="CHEBI:15377"/>
        <dbReference type="ChEBI" id="CHEBI:15378"/>
        <dbReference type="ChEBI" id="CHEBI:32372"/>
        <dbReference type="ChEBI" id="CHEBI:136286"/>
        <dbReference type="ChEBI" id="CHEBI:136309"/>
    </reaction>
    <physiologicalReaction direction="left-to-right" evidence="1">
        <dbReference type="Rhea" id="RHEA:52069"/>
    </physiologicalReaction>
</comment>
<evidence type="ECO:0000256" key="12">
    <source>
        <dbReference type="ARBA" id="ARBA00023369"/>
    </source>
</evidence>
<keyword evidence="9" id="KW-0443">Lipid metabolism</keyword>
<dbReference type="Proteomes" id="UP000261420">
    <property type="component" value="Unplaced"/>
</dbReference>
<evidence type="ECO:0000256" key="15">
    <source>
        <dbReference type="ARBA" id="ARBA00047427"/>
    </source>
</evidence>
<comment type="catalytic activity">
    <reaction evidence="21">
        <text>9-(9Z-octadecenoyloxy)-octadecanoate + H2O = 9-hydroxy-octadecanoate + (9Z)-octadecenoate + H(+)</text>
        <dbReference type="Rhea" id="RHEA:52048"/>
        <dbReference type="ChEBI" id="CHEBI:15377"/>
        <dbReference type="ChEBI" id="CHEBI:15378"/>
        <dbReference type="ChEBI" id="CHEBI:30823"/>
        <dbReference type="ChEBI" id="CHEBI:136282"/>
        <dbReference type="ChEBI" id="CHEBI:136286"/>
    </reaction>
    <physiologicalReaction direction="left-to-right" evidence="21">
        <dbReference type="Rhea" id="RHEA:52049"/>
    </physiologicalReaction>
</comment>
<keyword evidence="34" id="KW-1185">Reference proteome</keyword>
<keyword evidence="11" id="KW-0325">Glycoprotein</keyword>
<comment type="catalytic activity">
    <reaction evidence="18">
        <text>1,2,3-tri-(9Z-octadecenoyl)-glycerol + H2O = di-(9Z)-octadecenoylglycerol + (9Z)-octadecenoate + H(+)</text>
        <dbReference type="Rhea" id="RHEA:38575"/>
        <dbReference type="ChEBI" id="CHEBI:15377"/>
        <dbReference type="ChEBI" id="CHEBI:15378"/>
        <dbReference type="ChEBI" id="CHEBI:30823"/>
        <dbReference type="ChEBI" id="CHEBI:53753"/>
        <dbReference type="ChEBI" id="CHEBI:75945"/>
    </reaction>
    <physiologicalReaction direction="left-to-right" evidence="18">
        <dbReference type="Rhea" id="RHEA:38576"/>
    </physiologicalReaction>
</comment>
<dbReference type="InterPro" id="IPR002018">
    <property type="entry name" value="CarbesteraseB"/>
</dbReference>
<dbReference type="InterPro" id="IPR019819">
    <property type="entry name" value="Carboxylesterase_B_CS"/>
</dbReference>
<dbReference type="Pfam" id="PF00135">
    <property type="entry name" value="COesterase"/>
    <property type="match status" value="1"/>
</dbReference>
<comment type="subunit">
    <text evidence="30">Interacts with CLC.</text>
</comment>
<reference evidence="33" key="1">
    <citation type="submission" date="2025-08" db="UniProtKB">
        <authorList>
            <consortium name="Ensembl"/>
        </authorList>
    </citation>
    <scope>IDENTIFICATION</scope>
</reference>
<evidence type="ECO:0000256" key="14">
    <source>
        <dbReference type="ARBA" id="ARBA00047368"/>
    </source>
</evidence>
<comment type="catalytic activity">
    <reaction evidence="14">
        <text>12-hexadecanoyloxy-octadecanoate + H2O = 12-hydroxyoctadecanoate + hexadecanoate + H(+)</text>
        <dbReference type="Rhea" id="RHEA:52056"/>
        <dbReference type="ChEBI" id="CHEBI:7896"/>
        <dbReference type="ChEBI" id="CHEBI:15377"/>
        <dbReference type="ChEBI" id="CHEBI:15378"/>
        <dbReference type="ChEBI" id="CHEBI:83677"/>
        <dbReference type="ChEBI" id="CHEBI:84201"/>
    </reaction>
    <physiologicalReaction direction="left-to-right" evidence="14">
        <dbReference type="Rhea" id="RHEA:52057"/>
    </physiologicalReaction>
</comment>
<comment type="catalytic activity">
    <reaction evidence="19">
        <text>12-octadecanoyloxy-octadecanoate + H2O = 12-hydroxyoctadecanoate + octadecanoate + H(+)</text>
        <dbReference type="Rhea" id="RHEA:52080"/>
        <dbReference type="ChEBI" id="CHEBI:15377"/>
        <dbReference type="ChEBI" id="CHEBI:15378"/>
        <dbReference type="ChEBI" id="CHEBI:25629"/>
        <dbReference type="ChEBI" id="CHEBI:84201"/>
        <dbReference type="ChEBI" id="CHEBI:136330"/>
    </reaction>
    <physiologicalReaction direction="left-to-right" evidence="19">
        <dbReference type="Rhea" id="RHEA:52081"/>
    </physiologicalReaction>
</comment>
<comment type="catalytic activity">
    <reaction evidence="15">
        <text>13-octadecanoyloxy-octadecanoate + H2O = 13-hydroxy-octadecanoate + octadecanoate + H(+)</text>
        <dbReference type="Rhea" id="RHEA:52084"/>
        <dbReference type="ChEBI" id="CHEBI:15377"/>
        <dbReference type="ChEBI" id="CHEBI:15378"/>
        <dbReference type="ChEBI" id="CHEBI:25629"/>
        <dbReference type="ChEBI" id="CHEBI:136304"/>
        <dbReference type="ChEBI" id="CHEBI:136335"/>
    </reaction>
    <physiologicalReaction direction="left-to-right" evidence="15">
        <dbReference type="Rhea" id="RHEA:52085"/>
    </physiologicalReaction>
</comment>
<comment type="catalytic activity">
    <reaction evidence="25">
        <text>13-(9Z-hexadecenoyloxy)-octadecanoate + H2O = 13-hydroxy-octadecanoate + (9Z)-hexadecenoate + H(+)</text>
        <dbReference type="Rhea" id="RHEA:52076"/>
        <dbReference type="ChEBI" id="CHEBI:15377"/>
        <dbReference type="ChEBI" id="CHEBI:15378"/>
        <dbReference type="ChEBI" id="CHEBI:32372"/>
        <dbReference type="ChEBI" id="CHEBI:136304"/>
        <dbReference type="ChEBI" id="CHEBI:136315"/>
    </reaction>
    <physiologicalReaction direction="left-to-right" evidence="25">
        <dbReference type="Rhea" id="RHEA:52077"/>
    </physiologicalReaction>
</comment>
<evidence type="ECO:0000256" key="25">
    <source>
        <dbReference type="ARBA" id="ARBA00049322"/>
    </source>
</evidence>
<evidence type="ECO:0000256" key="22">
    <source>
        <dbReference type="ARBA" id="ARBA00049221"/>
    </source>
</evidence>
<dbReference type="GO" id="GO:0004806">
    <property type="term" value="F:triacylglycerol lipase activity"/>
    <property type="evidence" value="ECO:0007669"/>
    <property type="project" value="UniProtKB-EC"/>
</dbReference>
<evidence type="ECO:0000256" key="3">
    <source>
        <dbReference type="ARBA" id="ARBA00005964"/>
    </source>
</evidence>
<dbReference type="PROSITE" id="PS00941">
    <property type="entry name" value="CARBOXYLESTERASE_B_2"/>
    <property type="match status" value="1"/>
</dbReference>
<dbReference type="PROSITE" id="PS00122">
    <property type="entry name" value="CARBOXYLESTERASE_B_1"/>
    <property type="match status" value="1"/>
</dbReference>
<dbReference type="PANTHER" id="PTHR43903">
    <property type="entry name" value="NEUROLIGIN"/>
    <property type="match status" value="1"/>
</dbReference>
<evidence type="ECO:0000256" key="10">
    <source>
        <dbReference type="ARBA" id="ARBA00023157"/>
    </source>
</evidence>
<evidence type="ECO:0000256" key="20">
    <source>
        <dbReference type="ARBA" id="ARBA00048701"/>
    </source>
</evidence>
<evidence type="ECO:0000256" key="2">
    <source>
        <dbReference type="ARBA" id="ARBA00004613"/>
    </source>
</evidence>
<evidence type="ECO:0000256" key="11">
    <source>
        <dbReference type="ARBA" id="ARBA00023180"/>
    </source>
</evidence>
<comment type="catalytic activity">
    <reaction evidence="22">
        <text>9-octadecanoyloxy-octadecanoate + H2O = 9-hydroxy-octadecanoate + octadecanoate + H(+)</text>
        <dbReference type="Rhea" id="RHEA:52096"/>
        <dbReference type="ChEBI" id="CHEBI:15377"/>
        <dbReference type="ChEBI" id="CHEBI:15378"/>
        <dbReference type="ChEBI" id="CHEBI:25629"/>
        <dbReference type="ChEBI" id="CHEBI:136286"/>
        <dbReference type="ChEBI" id="CHEBI:136373"/>
    </reaction>
    <physiologicalReaction direction="left-to-right" evidence="22">
        <dbReference type="Rhea" id="RHEA:52097"/>
    </physiologicalReaction>
</comment>
<keyword evidence="7 31" id="KW-0378">Hydrolase</keyword>
<evidence type="ECO:0000256" key="5">
    <source>
        <dbReference type="ARBA" id="ARBA00022525"/>
    </source>
</evidence>
<comment type="catalytic activity">
    <reaction evidence="27">
        <text>an acetyl ester + H2O = an aliphatic alcohol + acetate + H(+)</text>
        <dbReference type="Rhea" id="RHEA:12957"/>
        <dbReference type="ChEBI" id="CHEBI:2571"/>
        <dbReference type="ChEBI" id="CHEBI:15377"/>
        <dbReference type="ChEBI" id="CHEBI:15378"/>
        <dbReference type="ChEBI" id="CHEBI:30089"/>
        <dbReference type="ChEBI" id="CHEBI:47622"/>
        <dbReference type="EC" id="3.1.1.6"/>
    </reaction>
    <physiologicalReaction direction="left-to-right" evidence="27">
        <dbReference type="Rhea" id="RHEA:12958"/>
    </physiologicalReaction>
</comment>
<dbReference type="Ensembl" id="ENSSDUT00000016089.1">
    <property type="protein sequence ID" value="ENSSDUP00000015801.1"/>
    <property type="gene ID" value="ENSSDUG00000010989.1"/>
</dbReference>
<reference evidence="33" key="2">
    <citation type="submission" date="2025-09" db="UniProtKB">
        <authorList>
            <consortium name="Ensembl"/>
        </authorList>
    </citation>
    <scope>IDENTIFICATION</scope>
</reference>
<dbReference type="SUPFAM" id="SSF53474">
    <property type="entry name" value="alpha/beta-Hydrolases"/>
    <property type="match status" value="1"/>
</dbReference>
<evidence type="ECO:0000256" key="27">
    <source>
        <dbReference type="ARBA" id="ARBA00051791"/>
    </source>
</evidence>
<comment type="catalytic activity">
    <reaction evidence="16">
        <text>cholesteryl (9Z-octadecenoate) + H2O = cholesterol + (9Z)-octadecenoate + H(+)</text>
        <dbReference type="Rhea" id="RHEA:33875"/>
        <dbReference type="ChEBI" id="CHEBI:15377"/>
        <dbReference type="ChEBI" id="CHEBI:15378"/>
        <dbReference type="ChEBI" id="CHEBI:16113"/>
        <dbReference type="ChEBI" id="CHEBI:30823"/>
        <dbReference type="ChEBI" id="CHEBI:46898"/>
    </reaction>
    <physiologicalReaction direction="left-to-right" evidence="16">
        <dbReference type="Rhea" id="RHEA:33876"/>
    </physiologicalReaction>
</comment>
<comment type="catalytic activity">
    <reaction evidence="26">
        <text>12-(9Z-hexadecenoyloxy)-octadecanoate + H2O = 12-hydroxyoctadecanoate + (9Z)-hexadecenoate + H(+)</text>
        <dbReference type="Rhea" id="RHEA:52072"/>
        <dbReference type="ChEBI" id="CHEBI:15377"/>
        <dbReference type="ChEBI" id="CHEBI:15378"/>
        <dbReference type="ChEBI" id="CHEBI:32372"/>
        <dbReference type="ChEBI" id="CHEBI:84201"/>
        <dbReference type="ChEBI" id="CHEBI:136312"/>
    </reaction>
    <physiologicalReaction direction="left-to-right" evidence="26">
        <dbReference type="Rhea" id="RHEA:52073"/>
    </physiologicalReaction>
</comment>
<evidence type="ECO:0000256" key="26">
    <source>
        <dbReference type="ARBA" id="ARBA00049428"/>
    </source>
</evidence>
<dbReference type="Gene3D" id="3.40.50.1820">
    <property type="entry name" value="alpha/beta hydrolase"/>
    <property type="match status" value="1"/>
</dbReference>
<dbReference type="GO" id="GO:0004771">
    <property type="term" value="F:sterol ester esterase activity"/>
    <property type="evidence" value="ECO:0007669"/>
    <property type="project" value="UniProtKB-EC"/>
</dbReference>
<evidence type="ECO:0000256" key="19">
    <source>
        <dbReference type="ARBA" id="ARBA00048680"/>
    </source>
</evidence>
<keyword evidence="6 31" id="KW-0732">Signal</keyword>
<comment type="catalytic activity">
    <reaction evidence="28">
        <text>5-(9Z-hexadecenoyloxy)-octadecanoate + H2O = 5-hydroxy-octadecanoate + (9Z)-hexadecenoate + H(+)</text>
        <dbReference type="Rhea" id="RHEA:52092"/>
        <dbReference type="ChEBI" id="CHEBI:15377"/>
        <dbReference type="ChEBI" id="CHEBI:15378"/>
        <dbReference type="ChEBI" id="CHEBI:32372"/>
        <dbReference type="ChEBI" id="CHEBI:136369"/>
        <dbReference type="ChEBI" id="CHEBI:136370"/>
    </reaction>
    <physiologicalReaction direction="left-to-right" evidence="28">
        <dbReference type="Rhea" id="RHEA:52093"/>
    </physiologicalReaction>
</comment>
<organism evidence="33 34">
    <name type="scientific">Seriola dumerili</name>
    <name type="common">Greater amberjack</name>
    <name type="synonym">Caranx dumerili</name>
    <dbReference type="NCBI Taxonomy" id="41447"/>
    <lineage>
        <taxon>Eukaryota</taxon>
        <taxon>Metazoa</taxon>
        <taxon>Chordata</taxon>
        <taxon>Craniata</taxon>
        <taxon>Vertebrata</taxon>
        <taxon>Euteleostomi</taxon>
        <taxon>Actinopterygii</taxon>
        <taxon>Neopterygii</taxon>
        <taxon>Teleostei</taxon>
        <taxon>Neoteleostei</taxon>
        <taxon>Acanthomorphata</taxon>
        <taxon>Carangaria</taxon>
        <taxon>Carangiformes</taxon>
        <taxon>Carangidae</taxon>
        <taxon>Seriola</taxon>
    </lineage>
</organism>
<keyword evidence="5" id="KW-0964">Secreted</keyword>
<evidence type="ECO:0000256" key="9">
    <source>
        <dbReference type="ARBA" id="ARBA00023098"/>
    </source>
</evidence>
<evidence type="ECO:0000259" key="32">
    <source>
        <dbReference type="Pfam" id="PF00135"/>
    </source>
</evidence>
<evidence type="ECO:0000256" key="17">
    <source>
        <dbReference type="ARBA" id="ARBA00047863"/>
    </source>
</evidence>
<evidence type="ECO:0000256" key="6">
    <source>
        <dbReference type="ARBA" id="ARBA00022729"/>
    </source>
</evidence>
<sequence length="537" mass="59568">MMGKLEILVAVAVFLETVSAMSLGVVYTEGGMVQGENIRLGFRRHMDVFRGIPFADIPGRFEKPKRHPGWDVLKATEFRKRCIQVNVLMTDTRGSEDCLYLNIWVPHGRSSTDLPVMVWIYGGGYLAGGSMGANFLNNYLYSGQEIADRGDVIVVTLGYRVGTLGFLSTGDSGNYGMWDQHAAIAWVHRNIRSFGGDPDNMTIFGESAGGASVSFQTLTPHNRGLFKRAISQSGVALCPWGVNRNPRRFAEEVALKVNCPTNENMVACLKMTDPALLTLAGSLKLSSSPDPLVHNLALSPVIDGDFLPDEPYNLFHNAADVDYIAGVNDMDGHIFTGLDVPSINSPLVDTSTKEKGQAGLDHAFSTYTSTWGSNPNRETIKKTVVEIGTDYIFLVPTQAALYLHAANATGRTYSYLFSQPNRMGGIGRPYPSWMGADHADDLQYVFGKPFVTPLAYWPRHRDVSGYIIAYWTNFAKTDPNKGGLRVPVTWPKFTSTGHQYLEINSKMDKNYVRQKMRMRYVHFWTSVLPNLPINFSE</sequence>
<evidence type="ECO:0000256" key="24">
    <source>
        <dbReference type="ARBA" id="ARBA00049296"/>
    </source>
</evidence>
<dbReference type="InterPro" id="IPR029058">
    <property type="entry name" value="AB_hydrolase_fold"/>
</dbReference>
<evidence type="ECO:0000256" key="1">
    <source>
        <dbReference type="ARBA" id="ARBA00000923"/>
    </source>
</evidence>
<feature type="domain" description="Carboxylesterase type B" evidence="32">
    <location>
        <begin position="25"/>
        <end position="524"/>
    </location>
</feature>
<evidence type="ECO:0000256" key="23">
    <source>
        <dbReference type="ARBA" id="ARBA00049290"/>
    </source>
</evidence>
<dbReference type="GeneTree" id="ENSGT00940000156231"/>
<comment type="catalytic activity">
    <reaction evidence="29">
        <text>a sterol ester + H2O = a sterol + a fatty acid + H(+)</text>
        <dbReference type="Rhea" id="RHEA:10100"/>
        <dbReference type="ChEBI" id="CHEBI:15377"/>
        <dbReference type="ChEBI" id="CHEBI:15378"/>
        <dbReference type="ChEBI" id="CHEBI:15889"/>
        <dbReference type="ChEBI" id="CHEBI:28868"/>
        <dbReference type="ChEBI" id="CHEBI:35915"/>
        <dbReference type="EC" id="3.1.1.13"/>
    </reaction>
    <physiologicalReaction direction="left-to-right" evidence="29">
        <dbReference type="Rhea" id="RHEA:10101"/>
    </physiologicalReaction>
</comment>
<keyword evidence="8" id="KW-0442">Lipid degradation</keyword>
<evidence type="ECO:0000256" key="31">
    <source>
        <dbReference type="RuleBase" id="RU361235"/>
    </source>
</evidence>